<comment type="caution">
    <text evidence="5">The sequence shown here is derived from an EMBL/GenBank/DDBJ whole genome shotgun (WGS) entry which is preliminary data.</text>
</comment>
<dbReference type="SMART" id="SM00419">
    <property type="entry name" value="HTH_CRP"/>
    <property type="match status" value="1"/>
</dbReference>
<dbReference type="PANTHER" id="PTHR24567">
    <property type="entry name" value="CRP FAMILY TRANSCRIPTIONAL REGULATORY PROTEIN"/>
    <property type="match status" value="1"/>
</dbReference>
<dbReference type="InterPro" id="IPR012318">
    <property type="entry name" value="HTH_CRP"/>
</dbReference>
<accession>A0A4R4FCI9</accession>
<dbReference type="PROSITE" id="PS51063">
    <property type="entry name" value="HTH_CRP_2"/>
    <property type="match status" value="1"/>
</dbReference>
<dbReference type="GO" id="GO:0005829">
    <property type="term" value="C:cytosol"/>
    <property type="evidence" value="ECO:0007669"/>
    <property type="project" value="TreeGrafter"/>
</dbReference>
<evidence type="ECO:0000256" key="2">
    <source>
        <dbReference type="ARBA" id="ARBA00023125"/>
    </source>
</evidence>
<evidence type="ECO:0000256" key="1">
    <source>
        <dbReference type="ARBA" id="ARBA00023015"/>
    </source>
</evidence>
<keyword evidence="1" id="KW-0805">Transcription regulation</keyword>
<gene>
    <name evidence="5" type="ORF">E1963_11475</name>
</gene>
<dbReference type="Gene3D" id="1.10.10.10">
    <property type="entry name" value="Winged helix-like DNA-binding domain superfamily/Winged helix DNA-binding domain"/>
    <property type="match status" value="1"/>
</dbReference>
<protein>
    <submittedName>
        <fullName evidence="5">Crp/Fnr family transcriptional regulator</fullName>
    </submittedName>
</protein>
<evidence type="ECO:0000259" key="4">
    <source>
        <dbReference type="PROSITE" id="PS51063"/>
    </source>
</evidence>
<dbReference type="PANTHER" id="PTHR24567:SF74">
    <property type="entry name" value="HTH-TYPE TRANSCRIPTIONAL REGULATOR ARCR"/>
    <property type="match status" value="1"/>
</dbReference>
<evidence type="ECO:0000313" key="5">
    <source>
        <dbReference type="EMBL" id="TDA21292.1"/>
    </source>
</evidence>
<dbReference type="InterPro" id="IPR018490">
    <property type="entry name" value="cNMP-bd_dom_sf"/>
</dbReference>
<dbReference type="Gene3D" id="2.60.120.10">
    <property type="entry name" value="Jelly Rolls"/>
    <property type="match status" value="1"/>
</dbReference>
<keyword evidence="6" id="KW-1185">Reference proteome</keyword>
<dbReference type="InterPro" id="IPR000595">
    <property type="entry name" value="cNMP-bd_dom"/>
</dbReference>
<dbReference type="Pfam" id="PF00027">
    <property type="entry name" value="cNMP_binding"/>
    <property type="match status" value="1"/>
</dbReference>
<dbReference type="GO" id="GO:0003700">
    <property type="term" value="F:DNA-binding transcription factor activity"/>
    <property type="evidence" value="ECO:0007669"/>
    <property type="project" value="TreeGrafter"/>
</dbReference>
<organism evidence="5 6">
    <name type="scientific">Extibacter muris</name>
    <dbReference type="NCBI Taxonomy" id="1796622"/>
    <lineage>
        <taxon>Bacteria</taxon>
        <taxon>Bacillati</taxon>
        <taxon>Bacillota</taxon>
        <taxon>Clostridia</taxon>
        <taxon>Lachnospirales</taxon>
        <taxon>Lachnospiraceae</taxon>
        <taxon>Extibacter</taxon>
    </lineage>
</organism>
<feature type="domain" description="HTH crp-type" evidence="4">
    <location>
        <begin position="153"/>
        <end position="219"/>
    </location>
</feature>
<dbReference type="EMBL" id="SMMX01000009">
    <property type="protein sequence ID" value="TDA21292.1"/>
    <property type="molecule type" value="Genomic_DNA"/>
</dbReference>
<dbReference type="Proteomes" id="UP000295710">
    <property type="component" value="Unassembled WGS sequence"/>
</dbReference>
<dbReference type="Pfam" id="PF13545">
    <property type="entry name" value="HTH_Crp_2"/>
    <property type="match status" value="1"/>
</dbReference>
<dbReference type="AlphaFoldDB" id="A0A4R4FCI9"/>
<proteinExistence type="predicted"/>
<dbReference type="InterPro" id="IPR036390">
    <property type="entry name" value="WH_DNA-bd_sf"/>
</dbReference>
<keyword evidence="2" id="KW-0238">DNA-binding</keyword>
<evidence type="ECO:0000313" key="6">
    <source>
        <dbReference type="Proteomes" id="UP000295710"/>
    </source>
</evidence>
<dbReference type="SUPFAM" id="SSF46785">
    <property type="entry name" value="Winged helix' DNA-binding domain"/>
    <property type="match status" value="1"/>
</dbReference>
<dbReference type="GO" id="GO:0003677">
    <property type="term" value="F:DNA binding"/>
    <property type="evidence" value="ECO:0007669"/>
    <property type="project" value="UniProtKB-KW"/>
</dbReference>
<keyword evidence="3" id="KW-0804">Transcription</keyword>
<dbReference type="InterPro" id="IPR050397">
    <property type="entry name" value="Env_Response_Regulators"/>
</dbReference>
<dbReference type="RefSeq" id="WP_132278101.1">
    <property type="nucleotide sequence ID" value="NZ_JAOBST010000026.1"/>
</dbReference>
<sequence>MLTRQEDIHLLKETLTFWNQLTHAQQDMLIESAASGSYEKGTILHSADYECIGTLIVKSGSLRVYILSEDGREITLYRINEGEVCVLSASCVLQSITFDVYIDVVSDCDLIQLCSKAFASIIEGNVYAEAFTYRLTTERFSNVMWAMQQILFMSFDKRLAIFLLDEAASLHSDEIKLTHEQIARLMGSAREVVTRMLKYFSSEGYVELSRGTVKITDKNRLKSLI</sequence>
<dbReference type="InterPro" id="IPR014710">
    <property type="entry name" value="RmlC-like_jellyroll"/>
</dbReference>
<reference evidence="5 6" key="1">
    <citation type="journal article" date="2016" name="Nat. Microbiol.">
        <title>The Mouse Intestinal Bacterial Collection (miBC) provides host-specific insight into cultured diversity and functional potential of the gut microbiota.</title>
        <authorList>
            <person name="Lagkouvardos I."/>
            <person name="Pukall R."/>
            <person name="Abt B."/>
            <person name="Foesel B.U."/>
            <person name="Meier-Kolthoff J.P."/>
            <person name="Kumar N."/>
            <person name="Bresciani A."/>
            <person name="Martinez I."/>
            <person name="Just S."/>
            <person name="Ziegler C."/>
            <person name="Brugiroux S."/>
            <person name="Garzetti D."/>
            <person name="Wenning M."/>
            <person name="Bui T.P."/>
            <person name="Wang J."/>
            <person name="Hugenholtz F."/>
            <person name="Plugge C.M."/>
            <person name="Peterson D.A."/>
            <person name="Hornef M.W."/>
            <person name="Baines J.F."/>
            <person name="Smidt H."/>
            <person name="Walter J."/>
            <person name="Kristiansen K."/>
            <person name="Nielsen H.B."/>
            <person name="Haller D."/>
            <person name="Overmann J."/>
            <person name="Stecher B."/>
            <person name="Clavel T."/>
        </authorList>
    </citation>
    <scope>NUCLEOTIDE SEQUENCE [LARGE SCALE GENOMIC DNA]</scope>
    <source>
        <strain evidence="5 6">DSM 28560</strain>
    </source>
</reference>
<dbReference type="InterPro" id="IPR036388">
    <property type="entry name" value="WH-like_DNA-bd_sf"/>
</dbReference>
<name>A0A4R4FCI9_9FIRM</name>
<evidence type="ECO:0000256" key="3">
    <source>
        <dbReference type="ARBA" id="ARBA00023163"/>
    </source>
</evidence>
<dbReference type="SUPFAM" id="SSF51206">
    <property type="entry name" value="cAMP-binding domain-like"/>
    <property type="match status" value="1"/>
</dbReference>